<dbReference type="SUPFAM" id="SSF47565">
    <property type="entry name" value="Insect pheromone/odorant-binding proteins"/>
    <property type="match status" value="1"/>
</dbReference>
<feature type="non-terminal residue" evidence="5">
    <location>
        <position position="1"/>
    </location>
</feature>
<evidence type="ECO:0000313" key="5">
    <source>
        <dbReference type="EMBL" id="JAT38775.1"/>
    </source>
</evidence>
<reference evidence="5" key="1">
    <citation type="submission" date="2015-11" db="EMBL/GenBank/DDBJ databases">
        <title>De novo transcriptome assembly of four potential Pierce s Disease insect vectors from Arizona vineyards.</title>
        <authorList>
            <person name="Tassone E.E."/>
        </authorList>
    </citation>
    <scope>NUCLEOTIDE SEQUENCE</scope>
</reference>
<feature type="chain" id="PRO_5008588427" description="Chitin-binding type-2 domain-containing protein" evidence="4">
    <location>
        <begin position="18"/>
        <end position="182"/>
    </location>
</feature>
<dbReference type="InterPro" id="IPR036728">
    <property type="entry name" value="PBP_GOBP_sf"/>
</dbReference>
<dbReference type="EMBL" id="GEBQ01001202">
    <property type="protein sequence ID" value="JAT38775.1"/>
    <property type="molecule type" value="Transcribed_RNA"/>
</dbReference>
<dbReference type="InterPro" id="IPR052295">
    <property type="entry name" value="Odorant-binding_protein"/>
</dbReference>
<gene>
    <name evidence="5" type="ORF">g.54033</name>
</gene>
<organism evidence="5">
    <name type="scientific">Graphocephala atropunctata</name>
    <dbReference type="NCBI Taxonomy" id="36148"/>
    <lineage>
        <taxon>Eukaryota</taxon>
        <taxon>Metazoa</taxon>
        <taxon>Ecdysozoa</taxon>
        <taxon>Arthropoda</taxon>
        <taxon>Hexapoda</taxon>
        <taxon>Insecta</taxon>
        <taxon>Pterygota</taxon>
        <taxon>Neoptera</taxon>
        <taxon>Paraneoptera</taxon>
        <taxon>Hemiptera</taxon>
        <taxon>Auchenorrhyncha</taxon>
        <taxon>Membracoidea</taxon>
        <taxon>Cicadellidae</taxon>
        <taxon>Cicadellinae</taxon>
        <taxon>Cicadellini</taxon>
        <taxon>Graphocephala</taxon>
    </lineage>
</organism>
<evidence type="ECO:0000256" key="3">
    <source>
        <dbReference type="ARBA" id="ARBA00022525"/>
    </source>
</evidence>
<dbReference type="Gene3D" id="1.10.238.270">
    <property type="match status" value="1"/>
</dbReference>
<evidence type="ECO:0000256" key="4">
    <source>
        <dbReference type="SAM" id="SignalP"/>
    </source>
</evidence>
<evidence type="ECO:0008006" key="6">
    <source>
        <dbReference type="Google" id="ProtNLM"/>
    </source>
</evidence>
<protein>
    <recommendedName>
        <fullName evidence="6">Chitin-binding type-2 domain-containing protein</fullName>
    </recommendedName>
</protein>
<dbReference type="GO" id="GO:0005549">
    <property type="term" value="F:odorant binding"/>
    <property type="evidence" value="ECO:0007669"/>
    <property type="project" value="InterPro"/>
</dbReference>
<comment type="subcellular location">
    <subcellularLocation>
        <location evidence="1">Secreted</location>
    </subcellularLocation>
</comment>
<evidence type="ECO:0000256" key="2">
    <source>
        <dbReference type="ARBA" id="ARBA00008098"/>
    </source>
</evidence>
<dbReference type="AlphaFoldDB" id="A0A1B6MSA4"/>
<comment type="similarity">
    <text evidence="2">Belongs to the PBP/GOBP family.</text>
</comment>
<name>A0A1B6MSA4_9HEMI</name>
<sequence length="182" mass="19990">CVLILSHLLVFCVRAGAGDDDCAPFKSNERHWECCKPTDLTINASNSFKKCADKIPSPTRPPAGDASKLSPALKNHVACIMECSFLENGLLTDDKDINKTSITELYSSNNKELDAVINEAISDCLDSYKADVDQSLDCTSGAFEYKNCVDRYIFVNCPSSFWTPGKACSDFKSKIVKCPKLI</sequence>
<feature type="signal peptide" evidence="4">
    <location>
        <begin position="1"/>
        <end position="17"/>
    </location>
</feature>
<keyword evidence="3" id="KW-0964">Secreted</keyword>
<evidence type="ECO:0000256" key="1">
    <source>
        <dbReference type="ARBA" id="ARBA00004613"/>
    </source>
</evidence>
<dbReference type="GO" id="GO:0005576">
    <property type="term" value="C:extracellular region"/>
    <property type="evidence" value="ECO:0007669"/>
    <property type="project" value="UniProtKB-SubCell"/>
</dbReference>
<dbReference type="PANTHER" id="PTHR21066">
    <property type="entry name" value="ODORANT-BINDING PROTEIN 59A-RELATED"/>
    <property type="match status" value="1"/>
</dbReference>
<keyword evidence="4" id="KW-0732">Signal</keyword>
<proteinExistence type="inferred from homology"/>
<accession>A0A1B6MSA4</accession>